<dbReference type="PROSITE" id="PS50977">
    <property type="entry name" value="HTH_TETR_2"/>
    <property type="match status" value="1"/>
</dbReference>
<reference evidence="5 6" key="1">
    <citation type="submission" date="2018-06" db="EMBL/GenBank/DDBJ databases">
        <title>Streptomyces reniochalinae sp. nov. and Streptomyces diacarnus sp. nov. from marine sponges.</title>
        <authorList>
            <person name="Li L."/>
        </authorList>
    </citation>
    <scope>NUCLEOTIDE SEQUENCE [LARGE SCALE GENOMIC DNA]</scope>
    <source>
        <strain evidence="5 6">LHW51701</strain>
    </source>
</reference>
<dbReference type="PANTHER" id="PTHR30055">
    <property type="entry name" value="HTH-TYPE TRANSCRIPTIONAL REGULATOR RUTR"/>
    <property type="match status" value="1"/>
</dbReference>
<evidence type="ECO:0000259" key="4">
    <source>
        <dbReference type="PROSITE" id="PS50977"/>
    </source>
</evidence>
<comment type="caution">
    <text evidence="5">The sequence shown here is derived from an EMBL/GenBank/DDBJ whole genome shotgun (WGS) entry which is preliminary data.</text>
</comment>
<keyword evidence="6" id="KW-1185">Reference proteome</keyword>
<evidence type="ECO:0000256" key="2">
    <source>
        <dbReference type="PROSITE-ProRule" id="PRU00335"/>
    </source>
</evidence>
<dbReference type="PANTHER" id="PTHR30055:SF226">
    <property type="entry name" value="HTH-TYPE TRANSCRIPTIONAL REGULATOR PKSA"/>
    <property type="match status" value="1"/>
</dbReference>
<sequence>MVQTKSEGRRYSGLDPDERDRKRREAVLGAALELFGTQGYAATSVKRVCREAGLTERYFYACFRDRHDCLAGLYAELTDSMRGAVLAALDKTTGSDLDTRAHTGLDAFIGFLTADPRRARVVLIEVVGVSDELEARRNGVLREFADLITAVWSLPKEPATRAAVDLHRLTAVGLVGAVNHLLVDWLQRGQEDDPATLVDVCSALFSAARERVG</sequence>
<dbReference type="InterPro" id="IPR001647">
    <property type="entry name" value="HTH_TetR"/>
</dbReference>
<keyword evidence="1 2" id="KW-0238">DNA-binding</keyword>
<dbReference type="GO" id="GO:0000976">
    <property type="term" value="F:transcription cis-regulatory region binding"/>
    <property type="evidence" value="ECO:0007669"/>
    <property type="project" value="TreeGrafter"/>
</dbReference>
<evidence type="ECO:0000256" key="1">
    <source>
        <dbReference type="ARBA" id="ARBA00023125"/>
    </source>
</evidence>
<dbReference type="AlphaFoldDB" id="A0A367ET40"/>
<dbReference type="InterPro" id="IPR050109">
    <property type="entry name" value="HTH-type_TetR-like_transc_reg"/>
</dbReference>
<dbReference type="EMBL" id="QOIN01000046">
    <property type="protein sequence ID" value="RCG21211.1"/>
    <property type="molecule type" value="Genomic_DNA"/>
</dbReference>
<feature type="domain" description="HTH tetR-type" evidence="4">
    <location>
        <begin position="21"/>
        <end position="81"/>
    </location>
</feature>
<dbReference type="Gene3D" id="1.10.357.10">
    <property type="entry name" value="Tetracycline Repressor, domain 2"/>
    <property type="match status" value="1"/>
</dbReference>
<dbReference type="InterPro" id="IPR036271">
    <property type="entry name" value="Tet_transcr_reg_TetR-rel_C_sf"/>
</dbReference>
<dbReference type="SUPFAM" id="SSF48498">
    <property type="entry name" value="Tetracyclin repressor-like, C-terminal domain"/>
    <property type="match status" value="1"/>
</dbReference>
<proteinExistence type="predicted"/>
<protein>
    <submittedName>
        <fullName evidence="5">TetR/AcrR family transcriptional regulator</fullName>
    </submittedName>
</protein>
<name>A0A367ET40_9ACTN</name>
<dbReference type="Pfam" id="PF00440">
    <property type="entry name" value="TetR_N"/>
    <property type="match status" value="1"/>
</dbReference>
<dbReference type="Proteomes" id="UP000252914">
    <property type="component" value="Unassembled WGS sequence"/>
</dbReference>
<dbReference type="InterPro" id="IPR009057">
    <property type="entry name" value="Homeodomain-like_sf"/>
</dbReference>
<organism evidence="5 6">
    <name type="scientific">Streptomyces diacarni</name>
    <dbReference type="NCBI Taxonomy" id="2800381"/>
    <lineage>
        <taxon>Bacteria</taxon>
        <taxon>Bacillati</taxon>
        <taxon>Actinomycetota</taxon>
        <taxon>Actinomycetes</taxon>
        <taxon>Kitasatosporales</taxon>
        <taxon>Streptomycetaceae</taxon>
        <taxon>Streptomyces</taxon>
    </lineage>
</organism>
<gene>
    <name evidence="5" type="ORF">DTL70_17210</name>
</gene>
<dbReference type="SUPFAM" id="SSF46689">
    <property type="entry name" value="Homeodomain-like"/>
    <property type="match status" value="1"/>
</dbReference>
<evidence type="ECO:0000313" key="6">
    <source>
        <dbReference type="Proteomes" id="UP000252914"/>
    </source>
</evidence>
<dbReference type="RefSeq" id="WP_114022846.1">
    <property type="nucleotide sequence ID" value="NZ_QOIN01000046.1"/>
</dbReference>
<evidence type="ECO:0000256" key="3">
    <source>
        <dbReference type="SAM" id="MobiDB-lite"/>
    </source>
</evidence>
<dbReference type="GO" id="GO:0003700">
    <property type="term" value="F:DNA-binding transcription factor activity"/>
    <property type="evidence" value="ECO:0007669"/>
    <property type="project" value="TreeGrafter"/>
</dbReference>
<feature type="region of interest" description="Disordered" evidence="3">
    <location>
        <begin position="1"/>
        <end position="20"/>
    </location>
</feature>
<feature type="DNA-binding region" description="H-T-H motif" evidence="2">
    <location>
        <begin position="44"/>
        <end position="63"/>
    </location>
</feature>
<evidence type="ECO:0000313" key="5">
    <source>
        <dbReference type="EMBL" id="RCG21211.1"/>
    </source>
</evidence>
<accession>A0A367ET40</accession>